<feature type="region of interest" description="Disordered" evidence="1">
    <location>
        <begin position="1"/>
        <end position="111"/>
    </location>
</feature>
<organism evidence="2 3">
    <name type="scientific">Plutella xylostella</name>
    <name type="common">Diamondback moth</name>
    <name type="synonym">Plutella maculipennis</name>
    <dbReference type="NCBI Taxonomy" id="51655"/>
    <lineage>
        <taxon>Eukaryota</taxon>
        <taxon>Metazoa</taxon>
        <taxon>Ecdysozoa</taxon>
        <taxon>Arthropoda</taxon>
        <taxon>Hexapoda</taxon>
        <taxon>Insecta</taxon>
        <taxon>Pterygota</taxon>
        <taxon>Neoptera</taxon>
        <taxon>Endopterygota</taxon>
        <taxon>Lepidoptera</taxon>
        <taxon>Glossata</taxon>
        <taxon>Ditrysia</taxon>
        <taxon>Yponomeutoidea</taxon>
        <taxon>Plutellidae</taxon>
        <taxon>Plutella</taxon>
    </lineage>
</organism>
<evidence type="ECO:0000313" key="2">
    <source>
        <dbReference type="EMBL" id="CAG9119692.1"/>
    </source>
</evidence>
<dbReference type="AlphaFoldDB" id="A0A8S4EY11"/>
<feature type="compositionally biased region" description="Polar residues" evidence="1">
    <location>
        <begin position="61"/>
        <end position="71"/>
    </location>
</feature>
<proteinExistence type="predicted"/>
<feature type="compositionally biased region" description="Polar residues" evidence="1">
    <location>
        <begin position="36"/>
        <end position="51"/>
    </location>
</feature>
<reference evidence="2" key="1">
    <citation type="submission" date="2020-11" db="EMBL/GenBank/DDBJ databases">
        <authorList>
            <person name="Whiteford S."/>
        </authorList>
    </citation>
    <scope>NUCLEOTIDE SEQUENCE</scope>
</reference>
<evidence type="ECO:0000313" key="3">
    <source>
        <dbReference type="Proteomes" id="UP000653454"/>
    </source>
</evidence>
<name>A0A8S4EY11_PLUXY</name>
<comment type="caution">
    <text evidence="2">The sequence shown here is derived from an EMBL/GenBank/DDBJ whole genome shotgun (WGS) entry which is preliminary data.</text>
</comment>
<protein>
    <submittedName>
        <fullName evidence="2">(diamondback moth) hypothetical protein</fullName>
    </submittedName>
</protein>
<dbReference type="EMBL" id="CAJHNJ030000022">
    <property type="protein sequence ID" value="CAG9119692.1"/>
    <property type="molecule type" value="Genomic_DNA"/>
</dbReference>
<accession>A0A8S4EY11</accession>
<evidence type="ECO:0000256" key="1">
    <source>
        <dbReference type="SAM" id="MobiDB-lite"/>
    </source>
</evidence>
<keyword evidence="3" id="KW-1185">Reference proteome</keyword>
<dbReference type="Proteomes" id="UP000653454">
    <property type="component" value="Unassembled WGS sequence"/>
</dbReference>
<gene>
    <name evidence="2" type="ORF">PLXY2_LOCUS6878</name>
</gene>
<feature type="compositionally biased region" description="Polar residues" evidence="1">
    <location>
        <begin position="1"/>
        <end position="22"/>
    </location>
</feature>
<feature type="compositionally biased region" description="Polar residues" evidence="1">
    <location>
        <begin position="85"/>
        <end position="95"/>
    </location>
</feature>
<sequence length="111" mass="11696">MQPLEPTSQHPVSKGIMTTSMQRTRRPGHTLDPHQQLGTAHCTSAGQQAEPSSPGRRSTLPPCSTAGSSRLTVDIATAASPRLTGDSSPHSQSRLTADYAALAGNQDSRLH</sequence>